<name>A0A6F8Y055_9ACTN</name>
<dbReference type="KEGG" id="pfla:Pflav_058530"/>
<dbReference type="Proteomes" id="UP000502508">
    <property type="component" value="Chromosome"/>
</dbReference>
<sequence length="81" mass="8634">MPETAIVWTPPVPAVVVCTVVQVVAFVETWMVNAREYAPSQLSTTRVSGTAAPRSTWIHCGSLNALDQRVPVLPSNAAETG</sequence>
<dbReference type="EMBL" id="AP022870">
    <property type="protein sequence ID" value="BCB79443.1"/>
    <property type="molecule type" value="Genomic_DNA"/>
</dbReference>
<evidence type="ECO:0000256" key="1">
    <source>
        <dbReference type="SAM" id="Phobius"/>
    </source>
</evidence>
<organism evidence="2 3">
    <name type="scientific">Phytohabitans flavus</name>
    <dbReference type="NCBI Taxonomy" id="1076124"/>
    <lineage>
        <taxon>Bacteria</taxon>
        <taxon>Bacillati</taxon>
        <taxon>Actinomycetota</taxon>
        <taxon>Actinomycetes</taxon>
        <taxon>Micromonosporales</taxon>
        <taxon>Micromonosporaceae</taxon>
    </lineage>
</organism>
<evidence type="ECO:0000313" key="3">
    <source>
        <dbReference type="Proteomes" id="UP000502508"/>
    </source>
</evidence>
<protein>
    <submittedName>
        <fullName evidence="2">Uncharacterized protein</fullName>
    </submittedName>
</protein>
<gene>
    <name evidence="2" type="ORF">Pflav_058530</name>
</gene>
<keyword evidence="1" id="KW-0812">Transmembrane</keyword>
<dbReference type="AlphaFoldDB" id="A0A6F8Y055"/>
<keyword evidence="1" id="KW-0472">Membrane</keyword>
<reference evidence="2 3" key="1">
    <citation type="submission" date="2020-03" db="EMBL/GenBank/DDBJ databases">
        <title>Whole genome shotgun sequence of Phytohabitans flavus NBRC 107702.</title>
        <authorList>
            <person name="Komaki H."/>
            <person name="Tamura T."/>
        </authorList>
    </citation>
    <scope>NUCLEOTIDE SEQUENCE [LARGE SCALE GENOMIC DNA]</scope>
    <source>
        <strain evidence="2 3">NBRC 107702</strain>
    </source>
</reference>
<feature type="transmembrane region" description="Helical" evidence="1">
    <location>
        <begin position="12"/>
        <end position="32"/>
    </location>
</feature>
<accession>A0A6F8Y055</accession>
<proteinExistence type="predicted"/>
<keyword evidence="3" id="KW-1185">Reference proteome</keyword>
<evidence type="ECO:0000313" key="2">
    <source>
        <dbReference type="EMBL" id="BCB79443.1"/>
    </source>
</evidence>
<reference evidence="2 3" key="2">
    <citation type="submission" date="2020-03" db="EMBL/GenBank/DDBJ databases">
        <authorList>
            <person name="Ichikawa N."/>
            <person name="Kimura A."/>
            <person name="Kitahashi Y."/>
            <person name="Uohara A."/>
        </authorList>
    </citation>
    <scope>NUCLEOTIDE SEQUENCE [LARGE SCALE GENOMIC DNA]</scope>
    <source>
        <strain evidence="2 3">NBRC 107702</strain>
    </source>
</reference>
<keyword evidence="1" id="KW-1133">Transmembrane helix</keyword>